<name>A0A7J7M0Z2_9MAGN</name>
<gene>
    <name evidence="1" type="ORF">GIB67_042508</name>
</gene>
<accession>A0A7J7M0Z2</accession>
<evidence type="ECO:0000313" key="1">
    <source>
        <dbReference type="EMBL" id="KAF6148549.1"/>
    </source>
</evidence>
<keyword evidence="2" id="KW-1185">Reference proteome</keyword>
<dbReference type="OrthoDB" id="1937254at2759"/>
<evidence type="ECO:0000313" key="2">
    <source>
        <dbReference type="Proteomes" id="UP000541444"/>
    </source>
</evidence>
<dbReference type="AlphaFoldDB" id="A0A7J7M0Z2"/>
<organism evidence="1 2">
    <name type="scientific">Kingdonia uniflora</name>
    <dbReference type="NCBI Taxonomy" id="39325"/>
    <lineage>
        <taxon>Eukaryota</taxon>
        <taxon>Viridiplantae</taxon>
        <taxon>Streptophyta</taxon>
        <taxon>Embryophyta</taxon>
        <taxon>Tracheophyta</taxon>
        <taxon>Spermatophyta</taxon>
        <taxon>Magnoliopsida</taxon>
        <taxon>Ranunculales</taxon>
        <taxon>Circaeasteraceae</taxon>
        <taxon>Kingdonia</taxon>
    </lineage>
</organism>
<protein>
    <submittedName>
        <fullName evidence="1">Uncharacterized protein</fullName>
    </submittedName>
</protein>
<dbReference type="EMBL" id="JACGCM010001844">
    <property type="protein sequence ID" value="KAF6148549.1"/>
    <property type="molecule type" value="Genomic_DNA"/>
</dbReference>
<sequence length="52" mass="5827">MDDRVIPGRRPSSFLIHGELHHQIGALLPNQGQEAIHAQLYIYNLGAALHTR</sequence>
<reference evidence="1 2" key="1">
    <citation type="journal article" date="2020" name="IScience">
        <title>Genome Sequencing of the Endangered Kingdonia uniflora (Circaeasteraceae, Ranunculales) Reveals Potential Mechanisms of Evolutionary Specialization.</title>
        <authorList>
            <person name="Sun Y."/>
            <person name="Deng T."/>
            <person name="Zhang A."/>
            <person name="Moore M.J."/>
            <person name="Landis J.B."/>
            <person name="Lin N."/>
            <person name="Zhang H."/>
            <person name="Zhang X."/>
            <person name="Huang J."/>
            <person name="Zhang X."/>
            <person name="Sun H."/>
            <person name="Wang H."/>
        </authorList>
    </citation>
    <scope>NUCLEOTIDE SEQUENCE [LARGE SCALE GENOMIC DNA]</scope>
    <source>
        <strain evidence="1">TB1705</strain>
        <tissue evidence="1">Leaf</tissue>
    </source>
</reference>
<comment type="caution">
    <text evidence="1">The sequence shown here is derived from an EMBL/GenBank/DDBJ whole genome shotgun (WGS) entry which is preliminary data.</text>
</comment>
<dbReference type="Proteomes" id="UP000541444">
    <property type="component" value="Unassembled WGS sequence"/>
</dbReference>
<proteinExistence type="predicted"/>